<accession>A0A226ELN4</accession>
<proteinExistence type="predicted"/>
<gene>
    <name evidence="2" type="ORF">Fcan01_06607</name>
</gene>
<sequence>MESRSSPRKNNNSKRSIIATVVIVVVIALICCYFIFKPKQYNTFEDLAVLSYGDTCNREAETLRSNLPLTMDNIFLKNQVNLRNSVATPFIESGFTEKRVELCNPYELLVCNATTAKCDCGDYSLTSIYGERYAPRMIVSERGGSLRKKNHKICRWAHGTYCVPNNVTSSFDQNVRYDFGCTDGTSCKVKGSGKPCTMETFETYMEENEREKFTTDLYTGKICTCQPDNYYFRVLEVLT</sequence>
<feature type="transmembrane region" description="Helical" evidence="1">
    <location>
        <begin position="16"/>
        <end position="36"/>
    </location>
</feature>
<keyword evidence="1" id="KW-0812">Transmembrane</keyword>
<keyword evidence="1" id="KW-1133">Transmembrane helix</keyword>
<protein>
    <submittedName>
        <fullName evidence="2">Uncharacterized protein</fullName>
    </submittedName>
</protein>
<comment type="caution">
    <text evidence="2">The sequence shown here is derived from an EMBL/GenBank/DDBJ whole genome shotgun (WGS) entry which is preliminary data.</text>
</comment>
<keyword evidence="3" id="KW-1185">Reference proteome</keyword>
<organism evidence="2 3">
    <name type="scientific">Folsomia candida</name>
    <name type="common">Springtail</name>
    <dbReference type="NCBI Taxonomy" id="158441"/>
    <lineage>
        <taxon>Eukaryota</taxon>
        <taxon>Metazoa</taxon>
        <taxon>Ecdysozoa</taxon>
        <taxon>Arthropoda</taxon>
        <taxon>Hexapoda</taxon>
        <taxon>Collembola</taxon>
        <taxon>Entomobryomorpha</taxon>
        <taxon>Isotomoidea</taxon>
        <taxon>Isotomidae</taxon>
        <taxon>Proisotominae</taxon>
        <taxon>Folsomia</taxon>
    </lineage>
</organism>
<name>A0A226ELN4_FOLCA</name>
<keyword evidence="1" id="KW-0472">Membrane</keyword>
<evidence type="ECO:0000313" key="3">
    <source>
        <dbReference type="Proteomes" id="UP000198287"/>
    </source>
</evidence>
<evidence type="ECO:0000313" key="2">
    <source>
        <dbReference type="EMBL" id="OXA57651.1"/>
    </source>
</evidence>
<dbReference type="AlphaFoldDB" id="A0A226ELN4"/>
<reference evidence="2 3" key="1">
    <citation type="submission" date="2015-12" db="EMBL/GenBank/DDBJ databases">
        <title>The genome of Folsomia candida.</title>
        <authorList>
            <person name="Faddeeva A."/>
            <person name="Derks M.F."/>
            <person name="Anvar Y."/>
            <person name="Smit S."/>
            <person name="Van Straalen N."/>
            <person name="Roelofs D."/>
        </authorList>
    </citation>
    <scope>NUCLEOTIDE SEQUENCE [LARGE SCALE GENOMIC DNA]</scope>
    <source>
        <strain evidence="2 3">VU population</strain>
        <tissue evidence="2">Whole body</tissue>
    </source>
</reference>
<evidence type="ECO:0000256" key="1">
    <source>
        <dbReference type="SAM" id="Phobius"/>
    </source>
</evidence>
<dbReference type="Proteomes" id="UP000198287">
    <property type="component" value="Unassembled WGS sequence"/>
</dbReference>
<dbReference type="EMBL" id="LNIX01000003">
    <property type="protein sequence ID" value="OXA57651.1"/>
    <property type="molecule type" value="Genomic_DNA"/>
</dbReference>